<feature type="chain" id="PRO_5045369487" evidence="1">
    <location>
        <begin position="20"/>
        <end position="530"/>
    </location>
</feature>
<sequence length="530" mass="56251">MKRALIPPLTLLFPTVALAQAPVADTAVEPPPAAVQSITGPEIGGHLRFLASDLMRGREAGSPEARLTAEYLASHLTAISAEPLGDPGRGGRTYLQRFMLESSTPLSAGSELTLTLAPDRSKRVIECKLGVDYIYGPQGVAGGEVEADVVFAGYGRHKPDQNINDYEGLHVRNKFVLVYQGEPGDGGAGAGRRGAGDKLKTAVEHGALGLLIIAPPGVAGEPLPPSPAAMFGFDRPRVSLGSPPATIPAIALTPAIRDLLVPALNLPKIDTAADQPRMRPFPPAGALRVHFTHAVKREPREDRNVVGFLPGADPQKKNEIVVFSAHYDHEGVDDKGQIYNGSDDNASGTSGVLEVAQAFGAAPRPARSVAFLWVSGEEKGLLGSQWFADHQALPEGMKIVADINLDMISRNDGTKIGATPSPSHPDYNTLVADAAVATKAEGLEMLFDSDPYYARTDSYNFAAKGVPVIFFFAGLHEDYHKPTDDFEKADLEKAARVARAAFRLGWKTAQAAEAPKKIQAQPAAQPAAQP</sequence>
<dbReference type="InterPro" id="IPR045175">
    <property type="entry name" value="M28_fam"/>
</dbReference>
<organism evidence="3 4">
    <name type="scientific">Paludisphaera mucosa</name>
    <dbReference type="NCBI Taxonomy" id="3030827"/>
    <lineage>
        <taxon>Bacteria</taxon>
        <taxon>Pseudomonadati</taxon>
        <taxon>Planctomycetota</taxon>
        <taxon>Planctomycetia</taxon>
        <taxon>Isosphaerales</taxon>
        <taxon>Isosphaeraceae</taxon>
        <taxon>Paludisphaera</taxon>
    </lineage>
</organism>
<dbReference type="PANTHER" id="PTHR12147">
    <property type="entry name" value="METALLOPEPTIDASE M28 FAMILY MEMBER"/>
    <property type="match status" value="1"/>
</dbReference>
<name>A0ABT6FCB3_9BACT</name>
<dbReference type="Gene3D" id="3.50.30.30">
    <property type="match status" value="1"/>
</dbReference>
<keyword evidence="1" id="KW-0732">Signal</keyword>
<evidence type="ECO:0000313" key="3">
    <source>
        <dbReference type="EMBL" id="MDG3005181.1"/>
    </source>
</evidence>
<protein>
    <submittedName>
        <fullName evidence="3">M20/M25/M40 family metallo-hydrolase</fullName>
    </submittedName>
</protein>
<feature type="signal peptide" evidence="1">
    <location>
        <begin position="1"/>
        <end position="19"/>
    </location>
</feature>
<dbReference type="SUPFAM" id="SSF52025">
    <property type="entry name" value="PA domain"/>
    <property type="match status" value="1"/>
</dbReference>
<dbReference type="SUPFAM" id="SSF53187">
    <property type="entry name" value="Zn-dependent exopeptidases"/>
    <property type="match status" value="1"/>
</dbReference>
<accession>A0ABT6FCB3</accession>
<dbReference type="PANTHER" id="PTHR12147:SF26">
    <property type="entry name" value="PEPTIDASE M28 DOMAIN-CONTAINING PROTEIN"/>
    <property type="match status" value="1"/>
</dbReference>
<dbReference type="InterPro" id="IPR046450">
    <property type="entry name" value="PA_dom_sf"/>
</dbReference>
<proteinExistence type="predicted"/>
<reference evidence="3 4" key="1">
    <citation type="submission" date="2023-03" db="EMBL/GenBank/DDBJ databases">
        <title>Paludisphaera mucosa sp. nov. a novel planctomycete from northern fen.</title>
        <authorList>
            <person name="Ivanova A."/>
        </authorList>
    </citation>
    <scope>NUCLEOTIDE SEQUENCE [LARGE SCALE GENOMIC DNA]</scope>
    <source>
        <strain evidence="3 4">Pla2</strain>
    </source>
</reference>
<comment type="caution">
    <text evidence="3">The sequence shown here is derived from an EMBL/GenBank/DDBJ whole genome shotgun (WGS) entry which is preliminary data.</text>
</comment>
<dbReference type="InterPro" id="IPR007484">
    <property type="entry name" value="Peptidase_M28"/>
</dbReference>
<feature type="domain" description="Peptidase M28" evidence="2">
    <location>
        <begin position="304"/>
        <end position="501"/>
    </location>
</feature>
<dbReference type="Gene3D" id="3.40.630.10">
    <property type="entry name" value="Zn peptidases"/>
    <property type="match status" value="1"/>
</dbReference>
<keyword evidence="4" id="KW-1185">Reference proteome</keyword>
<dbReference type="RefSeq" id="WP_277861527.1">
    <property type="nucleotide sequence ID" value="NZ_JARRAG010000002.1"/>
</dbReference>
<evidence type="ECO:0000256" key="1">
    <source>
        <dbReference type="SAM" id="SignalP"/>
    </source>
</evidence>
<dbReference type="EMBL" id="JARRAG010000002">
    <property type="protein sequence ID" value="MDG3005181.1"/>
    <property type="molecule type" value="Genomic_DNA"/>
</dbReference>
<gene>
    <name evidence="3" type="ORF">PZE19_15440</name>
</gene>
<dbReference type="Pfam" id="PF04389">
    <property type="entry name" value="Peptidase_M28"/>
    <property type="match status" value="1"/>
</dbReference>
<evidence type="ECO:0000259" key="2">
    <source>
        <dbReference type="Pfam" id="PF04389"/>
    </source>
</evidence>
<dbReference type="Proteomes" id="UP001216907">
    <property type="component" value="Unassembled WGS sequence"/>
</dbReference>
<evidence type="ECO:0000313" key="4">
    <source>
        <dbReference type="Proteomes" id="UP001216907"/>
    </source>
</evidence>